<dbReference type="InterPro" id="IPR021823">
    <property type="entry name" value="DUF3408"/>
</dbReference>
<evidence type="ECO:0000313" key="1">
    <source>
        <dbReference type="EMBL" id="KAA6331379.1"/>
    </source>
</evidence>
<accession>A0A5J4RCJ6</accession>
<dbReference type="EMBL" id="SNRY01001378">
    <property type="protein sequence ID" value="KAA6331379.1"/>
    <property type="molecule type" value="Genomic_DNA"/>
</dbReference>
<protein>
    <recommendedName>
        <fullName evidence="2">DUF3408 domain-containing protein</fullName>
    </recommendedName>
</protein>
<proteinExistence type="predicted"/>
<evidence type="ECO:0008006" key="2">
    <source>
        <dbReference type="Google" id="ProtNLM"/>
    </source>
</evidence>
<reference evidence="1" key="1">
    <citation type="submission" date="2019-03" db="EMBL/GenBank/DDBJ databases">
        <title>Single cell metagenomics reveals metabolic interactions within the superorganism composed of flagellate Streblomastix strix and complex community of Bacteroidetes bacteria on its surface.</title>
        <authorList>
            <person name="Treitli S.C."/>
            <person name="Kolisko M."/>
            <person name="Husnik F."/>
            <person name="Keeling P."/>
            <person name="Hampl V."/>
        </authorList>
    </citation>
    <scope>NUCLEOTIDE SEQUENCE</scope>
    <source>
        <strain evidence="1">STM</strain>
    </source>
</reference>
<gene>
    <name evidence="1" type="ORF">EZS27_020012</name>
</gene>
<organism evidence="1">
    <name type="scientific">termite gut metagenome</name>
    <dbReference type="NCBI Taxonomy" id="433724"/>
    <lineage>
        <taxon>unclassified sequences</taxon>
        <taxon>metagenomes</taxon>
        <taxon>organismal metagenomes</taxon>
    </lineage>
</organism>
<dbReference type="Pfam" id="PF11888">
    <property type="entry name" value="DUF3408"/>
    <property type="match status" value="1"/>
</dbReference>
<comment type="caution">
    <text evidence="1">The sequence shown here is derived from an EMBL/GenBank/DDBJ whole genome shotgun (WGS) entry which is preliminary data.</text>
</comment>
<dbReference type="AlphaFoldDB" id="A0A5J4RCJ6"/>
<name>A0A5J4RCJ6_9ZZZZ</name>
<sequence>MKRIIGVFAITQQREESTQEYESVFLQKNELHLRHSAYVSGEVHTAVSEIARTLDGKGVTLSGYIDNVLRKHLEAHRDEINKLYKRSRKDLV</sequence>